<protein>
    <recommendedName>
        <fullName evidence="6">Tim44-like domain-containing protein</fullName>
    </recommendedName>
</protein>
<dbReference type="GO" id="GO:0032979">
    <property type="term" value="P:protein insertion into mitochondrial inner membrane from matrix"/>
    <property type="evidence" value="ECO:0007669"/>
    <property type="project" value="InterPro"/>
</dbReference>
<dbReference type="PANTHER" id="PTHR28554:SF1">
    <property type="entry name" value="LARGE RIBOSOMAL SUBUNIT PROTEIN ML45"/>
    <property type="match status" value="1"/>
</dbReference>
<gene>
    <name evidence="4" type="ORF">HYFRA_00011798</name>
</gene>
<dbReference type="Proteomes" id="UP000696280">
    <property type="component" value="Unassembled WGS sequence"/>
</dbReference>
<evidence type="ECO:0000256" key="1">
    <source>
        <dbReference type="ARBA" id="ARBA00004173"/>
    </source>
</evidence>
<dbReference type="AlphaFoldDB" id="A0A9N9L7B2"/>
<keyword evidence="5" id="KW-1185">Reference proteome</keyword>
<evidence type="ECO:0000256" key="3">
    <source>
        <dbReference type="ARBA" id="ARBA00023128"/>
    </source>
</evidence>
<dbReference type="InterPro" id="IPR032710">
    <property type="entry name" value="NTF2-like_dom_sf"/>
</dbReference>
<evidence type="ECO:0000313" key="5">
    <source>
        <dbReference type="Proteomes" id="UP000696280"/>
    </source>
</evidence>
<dbReference type="GO" id="GO:0005743">
    <property type="term" value="C:mitochondrial inner membrane"/>
    <property type="evidence" value="ECO:0007669"/>
    <property type="project" value="InterPro"/>
</dbReference>
<evidence type="ECO:0000313" key="4">
    <source>
        <dbReference type="EMBL" id="CAG8958847.1"/>
    </source>
</evidence>
<evidence type="ECO:0000256" key="2">
    <source>
        <dbReference type="ARBA" id="ARBA00022946"/>
    </source>
</evidence>
<dbReference type="SUPFAM" id="SSF54427">
    <property type="entry name" value="NTF2-like"/>
    <property type="match status" value="1"/>
</dbReference>
<keyword evidence="2" id="KW-0809">Transit peptide</keyword>
<proteinExistence type="predicted"/>
<dbReference type="InterPro" id="IPR051975">
    <property type="entry name" value="mtLSU_mL45"/>
</dbReference>
<dbReference type="EMBL" id="CAJVRL010000085">
    <property type="protein sequence ID" value="CAG8958847.1"/>
    <property type="molecule type" value="Genomic_DNA"/>
</dbReference>
<sequence>MAQSFFRPFSFSFSQVVACRTRTAARTAARPPQRCFSQSLRATAGRPGMKEMMPTPKMKSDASVQSAQASPDISRIESHPFELLPATYVPSPFFRKPDSLKLKSILHYLKVQTVRRAWTSFQDFLLVLKSHYTSPSKAPNPGFFKALFGERTFKMWPTDMVKVAKDLHKEMYGSLAKRDISTIKQICVPGLATSLRARIASRPRGEKMMWELLGYNRPRAKLVSHRAFTLPGPDGTAIRQAVVRIASTQRLTRKNKEGQFIEGSGKGAYLVEYVCIQQLSLGWEERPWRIWGTVQPTSEEVMDLMKTSGEMGDWV</sequence>
<keyword evidence="3" id="KW-0496">Mitochondrion</keyword>
<comment type="subcellular location">
    <subcellularLocation>
        <location evidence="1">Mitochondrion</location>
    </subcellularLocation>
</comment>
<name>A0A9N9L7B2_9HELO</name>
<evidence type="ECO:0008006" key="6">
    <source>
        <dbReference type="Google" id="ProtNLM"/>
    </source>
</evidence>
<organism evidence="4 5">
    <name type="scientific">Hymenoscyphus fraxineus</name>
    <dbReference type="NCBI Taxonomy" id="746836"/>
    <lineage>
        <taxon>Eukaryota</taxon>
        <taxon>Fungi</taxon>
        <taxon>Dikarya</taxon>
        <taxon>Ascomycota</taxon>
        <taxon>Pezizomycotina</taxon>
        <taxon>Leotiomycetes</taxon>
        <taxon>Helotiales</taxon>
        <taxon>Helotiaceae</taxon>
        <taxon>Hymenoscyphus</taxon>
    </lineage>
</organism>
<dbReference type="InterPro" id="IPR024621">
    <property type="entry name" value="Mba1"/>
</dbReference>
<reference evidence="4" key="1">
    <citation type="submission" date="2021-07" db="EMBL/GenBank/DDBJ databases">
        <authorList>
            <person name="Durling M."/>
        </authorList>
    </citation>
    <scope>NUCLEOTIDE SEQUENCE</scope>
</reference>
<dbReference type="Gene3D" id="3.10.450.240">
    <property type="match status" value="1"/>
</dbReference>
<dbReference type="PANTHER" id="PTHR28554">
    <property type="entry name" value="39S RIBOSOMAL PROTEIN L45, MITOCHONDRIAL"/>
    <property type="match status" value="1"/>
</dbReference>
<dbReference type="OrthoDB" id="19619at2759"/>
<accession>A0A9N9L7B2</accession>
<comment type="caution">
    <text evidence="4">The sequence shown here is derived from an EMBL/GenBank/DDBJ whole genome shotgun (WGS) entry which is preliminary data.</text>
</comment>
<dbReference type="Pfam" id="PF07961">
    <property type="entry name" value="MBA1"/>
    <property type="match status" value="1"/>
</dbReference>